<dbReference type="PANTHER" id="PTHR37042:SF4">
    <property type="entry name" value="OUTER MEMBRANE PROTEIN RV1973"/>
    <property type="match status" value="1"/>
</dbReference>
<evidence type="ECO:0000256" key="2">
    <source>
        <dbReference type="ARBA" id="ARBA00023136"/>
    </source>
</evidence>
<proteinExistence type="predicted"/>
<dbReference type="EMBL" id="JAAXKY010000184">
    <property type="protein sequence ID" value="NMH81958.1"/>
    <property type="molecule type" value="Genomic_DNA"/>
</dbReference>
<evidence type="ECO:0000313" key="5">
    <source>
        <dbReference type="Proteomes" id="UP001296706"/>
    </source>
</evidence>
<keyword evidence="3" id="KW-0812">Transmembrane</keyword>
<gene>
    <name evidence="4" type="ORF">HF577_33330</name>
</gene>
<dbReference type="RefSeq" id="WP_169399978.1">
    <property type="nucleotide sequence ID" value="NZ_BAAAJH010000011.1"/>
</dbReference>
<evidence type="ECO:0000256" key="3">
    <source>
        <dbReference type="SAM" id="Phobius"/>
    </source>
</evidence>
<evidence type="ECO:0000313" key="4">
    <source>
        <dbReference type="EMBL" id="NMH81958.1"/>
    </source>
</evidence>
<evidence type="ECO:0000256" key="1">
    <source>
        <dbReference type="ARBA" id="ARBA00004370"/>
    </source>
</evidence>
<organism evidence="4 5">
    <name type="scientific">Pseudonocardia xinjiangensis</name>
    <dbReference type="NCBI Taxonomy" id="75289"/>
    <lineage>
        <taxon>Bacteria</taxon>
        <taxon>Bacillati</taxon>
        <taxon>Actinomycetota</taxon>
        <taxon>Actinomycetes</taxon>
        <taxon>Pseudonocardiales</taxon>
        <taxon>Pseudonocardiaceae</taxon>
        <taxon>Pseudonocardia</taxon>
    </lineage>
</organism>
<comment type="caution">
    <text evidence="4">The sequence shown here is derived from an EMBL/GenBank/DDBJ whole genome shotgun (WGS) entry which is preliminary data.</text>
</comment>
<dbReference type="PANTHER" id="PTHR37042">
    <property type="entry name" value="OUTER MEMBRANE PROTEIN RV1973"/>
    <property type="match status" value="1"/>
</dbReference>
<reference evidence="4 5" key="1">
    <citation type="submission" date="2020-04" db="EMBL/GenBank/DDBJ databases">
        <authorList>
            <person name="Klaysubun C."/>
            <person name="Duangmal K."/>
            <person name="Lipun K."/>
        </authorList>
    </citation>
    <scope>NUCLEOTIDE SEQUENCE [LARGE SCALE GENOMIC DNA]</scope>
    <source>
        <strain evidence="4 5">JCM 11839</strain>
    </source>
</reference>
<sequence length="184" mass="19611">MTVLDDPPATPPPPTARLVTPVRALALLVAVAALAAAFFGVRWALALGDDGLELARERDVVLIDAQQAAINLNSLDFTHVDAGLDLWEQTSTGPLLDEFRANRAEYNKVVTDSKRVTTATVADAAVAELDVRAGTARVLVGVDVKVVPQGQDPVVTRQRLQLEMTRTDAGWKASRLAPVRAPAS</sequence>
<keyword evidence="2 3" id="KW-0472">Membrane</keyword>
<accession>A0ABX1RNI3</accession>
<comment type="subcellular location">
    <subcellularLocation>
        <location evidence="1">Membrane</location>
    </subcellularLocation>
</comment>
<evidence type="ECO:0008006" key="6">
    <source>
        <dbReference type="Google" id="ProtNLM"/>
    </source>
</evidence>
<feature type="transmembrane region" description="Helical" evidence="3">
    <location>
        <begin position="24"/>
        <end position="45"/>
    </location>
</feature>
<dbReference type="Proteomes" id="UP001296706">
    <property type="component" value="Unassembled WGS sequence"/>
</dbReference>
<keyword evidence="3" id="KW-1133">Transmembrane helix</keyword>
<name>A0ABX1RNI3_9PSEU</name>
<protein>
    <recommendedName>
        <fullName evidence="6">Mce-associated membrane protein</fullName>
    </recommendedName>
</protein>
<keyword evidence="5" id="KW-1185">Reference proteome</keyword>